<evidence type="ECO:0000313" key="3">
    <source>
        <dbReference type="Proteomes" id="UP000271098"/>
    </source>
</evidence>
<keyword evidence="3" id="KW-1185">Reference proteome</keyword>
<gene>
    <name evidence="2" type="ORF">GPUH_LOCUS4759</name>
</gene>
<protein>
    <submittedName>
        <fullName evidence="4">DB domain-containing protein</fullName>
    </submittedName>
</protein>
<dbReference type="Proteomes" id="UP000271098">
    <property type="component" value="Unassembled WGS sequence"/>
</dbReference>
<name>A0A183D7R8_9BILA</name>
<sequence length="168" mass="18323">MDICALGVLFLCASIRISRACLSSGVCAGFGCTPPAAPACFDGCAPGYACGQFGCYSRARARSSKTFKYAVSDHEGSQRVASVIKVFSLSMIWCTYLCENHTSDATAVLFQQQGMQVDEASDQRFYDCCVDRRLPDACLQKCSYSTYTRSALQVFFPLSLVFVKATQQ</sequence>
<reference evidence="4" key="1">
    <citation type="submission" date="2016-06" db="UniProtKB">
        <authorList>
            <consortium name="WormBaseParasite"/>
        </authorList>
    </citation>
    <scope>IDENTIFICATION</scope>
</reference>
<keyword evidence="1" id="KW-0732">Signal</keyword>
<reference evidence="2 3" key="2">
    <citation type="submission" date="2018-11" db="EMBL/GenBank/DDBJ databases">
        <authorList>
            <consortium name="Pathogen Informatics"/>
        </authorList>
    </citation>
    <scope>NUCLEOTIDE SEQUENCE [LARGE SCALE GENOMIC DNA]</scope>
</reference>
<dbReference type="OrthoDB" id="5843172at2759"/>
<accession>A0A183D7R8</accession>
<dbReference type="PANTHER" id="PTHR46705:SF2">
    <property type="entry name" value="DOMAIN OF UNKNOWN FUNCTION DB DOMAIN-CONTAINING PROTEIN"/>
    <property type="match status" value="1"/>
</dbReference>
<organism evidence="4">
    <name type="scientific">Gongylonema pulchrum</name>
    <dbReference type="NCBI Taxonomy" id="637853"/>
    <lineage>
        <taxon>Eukaryota</taxon>
        <taxon>Metazoa</taxon>
        <taxon>Ecdysozoa</taxon>
        <taxon>Nematoda</taxon>
        <taxon>Chromadorea</taxon>
        <taxon>Rhabditida</taxon>
        <taxon>Spirurina</taxon>
        <taxon>Spiruromorpha</taxon>
        <taxon>Spiruroidea</taxon>
        <taxon>Gongylonematidae</taxon>
        <taxon>Gongylonema</taxon>
    </lineage>
</organism>
<dbReference type="EMBL" id="UYRT01009344">
    <property type="protein sequence ID" value="VDK47166.1"/>
    <property type="molecule type" value="Genomic_DNA"/>
</dbReference>
<dbReference type="PANTHER" id="PTHR46705">
    <property type="entry name" value="PROTEIN CBG09805"/>
    <property type="match status" value="1"/>
</dbReference>
<feature type="signal peptide" evidence="1">
    <location>
        <begin position="1"/>
        <end position="20"/>
    </location>
</feature>
<dbReference type="WBParaSite" id="GPUH_0000476601-mRNA-1">
    <property type="protein sequence ID" value="GPUH_0000476601-mRNA-1"/>
    <property type="gene ID" value="GPUH_0000476601"/>
</dbReference>
<evidence type="ECO:0000313" key="2">
    <source>
        <dbReference type="EMBL" id="VDK47166.1"/>
    </source>
</evidence>
<evidence type="ECO:0000313" key="4">
    <source>
        <dbReference type="WBParaSite" id="GPUH_0000476601-mRNA-1"/>
    </source>
</evidence>
<dbReference type="AlphaFoldDB" id="A0A183D7R8"/>
<feature type="chain" id="PRO_5043138678" evidence="1">
    <location>
        <begin position="21"/>
        <end position="168"/>
    </location>
</feature>
<proteinExistence type="predicted"/>
<evidence type="ECO:0000256" key="1">
    <source>
        <dbReference type="SAM" id="SignalP"/>
    </source>
</evidence>